<evidence type="ECO:0000313" key="10">
    <source>
        <dbReference type="Proteomes" id="UP001292079"/>
    </source>
</evidence>
<feature type="compositionally biased region" description="Pro residues" evidence="4">
    <location>
        <begin position="1435"/>
        <end position="1447"/>
    </location>
</feature>
<evidence type="ECO:0000256" key="3">
    <source>
        <dbReference type="ARBA" id="ARBA00023319"/>
    </source>
</evidence>
<feature type="region of interest" description="Disordered" evidence="4">
    <location>
        <begin position="1700"/>
        <end position="1728"/>
    </location>
</feature>
<feature type="compositionally biased region" description="Low complexity" evidence="4">
    <location>
        <begin position="1700"/>
        <end position="1712"/>
    </location>
</feature>
<gene>
    <name evidence="9" type="ORF">MN116_006009</name>
</gene>
<dbReference type="Proteomes" id="UP001292079">
    <property type="component" value="Unassembled WGS sequence"/>
</dbReference>
<reference evidence="9" key="1">
    <citation type="submission" date="2022-04" db="EMBL/GenBank/DDBJ databases">
        <authorList>
            <person name="Xu L."/>
            <person name="Lv Z."/>
        </authorList>
    </citation>
    <scope>NUCLEOTIDE SEQUENCE</scope>
    <source>
        <strain evidence="9">LV_2022a</strain>
    </source>
</reference>
<evidence type="ECO:0000313" key="9">
    <source>
        <dbReference type="EMBL" id="KAK4470457.1"/>
    </source>
</evidence>
<dbReference type="InterPro" id="IPR013783">
    <property type="entry name" value="Ig-like_fold"/>
</dbReference>
<dbReference type="PROSITE" id="PS51450">
    <property type="entry name" value="LRR"/>
    <property type="match status" value="1"/>
</dbReference>
<feature type="compositionally biased region" description="Low complexity" evidence="4">
    <location>
        <begin position="1608"/>
        <end position="1628"/>
    </location>
</feature>
<keyword evidence="5" id="KW-0472">Membrane</keyword>
<dbReference type="InterPro" id="IPR003598">
    <property type="entry name" value="Ig_sub2"/>
</dbReference>
<feature type="region of interest" description="Disordered" evidence="4">
    <location>
        <begin position="1599"/>
        <end position="1655"/>
    </location>
</feature>
<evidence type="ECO:0000256" key="2">
    <source>
        <dbReference type="ARBA" id="ARBA00023157"/>
    </source>
</evidence>
<dbReference type="SUPFAM" id="SSF49265">
    <property type="entry name" value="Fibronectin type III"/>
    <property type="match status" value="2"/>
</dbReference>
<feature type="domain" description="Ig-like" evidence="7">
    <location>
        <begin position="419"/>
        <end position="517"/>
    </location>
</feature>
<dbReference type="PANTHER" id="PTHR10075">
    <property type="entry name" value="BASIGIN RELATED"/>
    <property type="match status" value="1"/>
</dbReference>
<dbReference type="Pfam" id="PF13927">
    <property type="entry name" value="Ig_3"/>
    <property type="match status" value="3"/>
</dbReference>
<dbReference type="InterPro" id="IPR003599">
    <property type="entry name" value="Ig_sub"/>
</dbReference>
<feature type="domain" description="Ig-like" evidence="7">
    <location>
        <begin position="301"/>
        <end position="390"/>
    </location>
</feature>
<dbReference type="GO" id="GO:0007411">
    <property type="term" value="P:axon guidance"/>
    <property type="evidence" value="ECO:0007669"/>
    <property type="project" value="TreeGrafter"/>
</dbReference>
<feature type="domain" description="Ig-like" evidence="7">
    <location>
        <begin position="118"/>
        <end position="205"/>
    </location>
</feature>
<organism evidence="9 10">
    <name type="scientific">Schistosoma mekongi</name>
    <name type="common">Parasitic worm</name>
    <dbReference type="NCBI Taxonomy" id="38744"/>
    <lineage>
        <taxon>Eukaryota</taxon>
        <taxon>Metazoa</taxon>
        <taxon>Spiralia</taxon>
        <taxon>Lophotrochozoa</taxon>
        <taxon>Platyhelminthes</taxon>
        <taxon>Trematoda</taxon>
        <taxon>Digenea</taxon>
        <taxon>Strigeidida</taxon>
        <taxon>Schistosomatoidea</taxon>
        <taxon>Schistosomatidae</taxon>
        <taxon>Schistosoma</taxon>
    </lineage>
</organism>
<sequence length="1855" mass="204943">MSVSIWPHLAFIILTVILSSSCTIEFIDEPNDTFGLENQQITLSCSAIGSQNTTITWHKVHNVSIVHGFTKVTGNTVYSTYGFHLANDNEGDYYCNASDGQHWVQSKKVSVRISFLNEKFNLEPQSKVVNIGDTVLLECVPPFGLPSPTIEWLKENSSLLPNNRLQLMDVGSLRIDRITWEDSGHYTCVAKSFAYRRESSKAYLTVRQRPYFIVSPKSQSVPVHSVFEMNCRAAGEPSPVIVWRREPSLPSIPYSRVRLLLSGTLRFVSVQSNDSGYYVCRAVSSTGIIESVAHINVVTPPGLVVTPPSKVYTYEGNRVELFCSVTGSPFPDVRWLQWSTKTYFIPTMSASGRIYVTTAGNLIILAARVEDTSTYECRASSPAGLTRSLTDIQVLFNQKLIPGRVGAVSAPHISGGVFGSPAAIRIFCGVPLDPVFNYSHGSHSVTTESEFSAKSHIVWLNNGEFVPKTSSSGSRISIEADGSLQIYPFRPHDAGNYTCTVYQKISHRFAQYTFTVSLNDQNDSVYQLHTYDQLPSPPVNARIVSVGDTWVVLKWSDNSPSESTSYKVYVLPQIYSRRAVQSVQHHENLKHLETSSDHMKSSELQTYNNKPFKLDTWFTVVEKTYHTQIRITGLIPDTGYWIEVRKVNSFGMSSGALVPYIVYTVKRPSEVIFSHSSLVNVTVSDLILKDPGSFFASSQTAVDFQELVSTFQSIDLHRISVRPLTSSELMVSWTARSSSEVLSRIDGFKVNVRSVPMSRCIAAVTSKSPNYLSTFRENNEDSESLNVYDADYDGFSFTGSVHCSFSSSKLLEQTIFMANTNSLRVNNKETSGHLSQNTIIMQSVSRDHPNAKAVVGGLLPFSCYETDIEAFKDDPTYGRILSRSSRSELALTLDAPPSFSPELISAEWLLQINPVKSEHKTESQSINYTSPSEGIRLSWKPLELRMAHGALLGYAVHILANESQFSRSLHVSADVYSKNIHGLNPFVDYVIYISGVNCKGEGVRGPGYHLRSIAAGLRNPVKSDYEINILENFSFPIWAYFLLFGFVVFWIIFGLFIHFVVRHTSRKQCFKPSTSYFTASSSNVNTQHQKNLQRNNLSGICLGTCCTSLTFHESKLETNFIVAKNVDTVLLSSEQQERETGRLLHRLNSPQSKLYDDKPASECKPSNSLPASGKNEIVSTGRSYEPLPLFECNNPNLTGNEDVKVYASSDPSVCSNNLGYLPSTILKTATGLGSDATILSQNGLVEENMSSESNPTSRPKLPDSINIPFPIPPTCQSHLYAPKIGYQSNAVNFSNPSNRLITSDRYASHQLGKSPDLRKFTLEDAVPAYASCSVFDIHKPDANDHSVRHNGTSDVVLLHKSSNFCTELKDYNQVNFNTNSFSLMDPLKPTEFVGPLDRNHLLLPEDFHNTCCNWHFASHNINSPVTREEQRQNAIPPPPEYPPPPLPSASSKVCDLPNLWIPISAAEDLQRLELKNNQLRFVSDDSSLPSGGTYLSNCYSPLSGAYAETRYVSCTVPNSNGEFHKTGSCIVNSQANNFIELPSSNCIQQCLSPNIHYATELHGSMCLMNGSHRLSPLGSAYPNTSVIINHGQFDSRLRGKNCQSLTDNSGNGESSSGLSATSGLGSTAVGSGSAKYPGHRKPDDMHPVNGHTSSCDSSNCSNVHMSIMHQNHNTSLYSSPSKQQIVHSNLKSVLQLCNTSSASNSSSSSSDSKGGNTMEMEHYSSQSNNNYNDLSKSFQCTMAEDILSNNTTEFSSFHGYCKPQQKGGKQQQSTNSLVVCNPIISSSSGKFREFSMSSTEPPLLLPTTTSTLTYDHYFAESNFNNELSHTSGVILVSNRDSNKSATSNTIRTIRT</sequence>
<dbReference type="InterPro" id="IPR001611">
    <property type="entry name" value="Leu-rich_rpt"/>
</dbReference>
<dbReference type="SMART" id="SM00409">
    <property type="entry name" value="IG"/>
    <property type="match status" value="5"/>
</dbReference>
<evidence type="ECO:0000256" key="1">
    <source>
        <dbReference type="ARBA" id="ARBA00022729"/>
    </source>
</evidence>
<comment type="caution">
    <text evidence="9">The sequence shown here is derived from an EMBL/GenBank/DDBJ whole genome shotgun (WGS) entry which is preliminary data.</text>
</comment>
<dbReference type="GO" id="GO:0005886">
    <property type="term" value="C:plasma membrane"/>
    <property type="evidence" value="ECO:0007669"/>
    <property type="project" value="TreeGrafter"/>
</dbReference>
<dbReference type="GO" id="GO:0007156">
    <property type="term" value="P:homophilic cell adhesion via plasma membrane adhesion molecules"/>
    <property type="evidence" value="ECO:0007669"/>
    <property type="project" value="TreeGrafter"/>
</dbReference>
<dbReference type="SMART" id="SM00408">
    <property type="entry name" value="IGc2"/>
    <property type="match status" value="5"/>
</dbReference>
<dbReference type="EMBL" id="JALJAT010000004">
    <property type="protein sequence ID" value="KAK4470457.1"/>
    <property type="molecule type" value="Genomic_DNA"/>
</dbReference>
<name>A0AAE2D440_SCHME</name>
<feature type="region of interest" description="Disordered" evidence="4">
    <location>
        <begin position="1423"/>
        <end position="1448"/>
    </location>
</feature>
<feature type="domain" description="Fibronectin type-III" evidence="8">
    <location>
        <begin position="920"/>
        <end position="1016"/>
    </location>
</feature>
<feature type="region of interest" description="Disordered" evidence="4">
    <location>
        <begin position="1148"/>
        <end position="1176"/>
    </location>
</feature>
<dbReference type="InterPro" id="IPR036116">
    <property type="entry name" value="FN3_sf"/>
</dbReference>
<feature type="transmembrane region" description="Helical" evidence="5">
    <location>
        <begin position="1037"/>
        <end position="1061"/>
    </location>
</feature>
<dbReference type="GO" id="GO:0098632">
    <property type="term" value="F:cell-cell adhesion mediator activity"/>
    <property type="evidence" value="ECO:0007669"/>
    <property type="project" value="TreeGrafter"/>
</dbReference>
<dbReference type="SMART" id="SM00060">
    <property type="entry name" value="FN3"/>
    <property type="match status" value="3"/>
</dbReference>
<dbReference type="CDD" id="cd00063">
    <property type="entry name" value="FN3"/>
    <property type="match status" value="2"/>
</dbReference>
<dbReference type="GO" id="GO:0030424">
    <property type="term" value="C:axon"/>
    <property type="evidence" value="ECO:0007669"/>
    <property type="project" value="TreeGrafter"/>
</dbReference>
<dbReference type="Gene3D" id="2.60.40.10">
    <property type="entry name" value="Immunoglobulins"/>
    <property type="match status" value="7"/>
</dbReference>
<dbReference type="SUPFAM" id="SSF48726">
    <property type="entry name" value="Immunoglobulin"/>
    <property type="match status" value="4"/>
</dbReference>
<dbReference type="PROSITE" id="PS50835">
    <property type="entry name" value="IG_LIKE"/>
    <property type="match status" value="5"/>
</dbReference>
<dbReference type="InterPro" id="IPR007110">
    <property type="entry name" value="Ig-like_dom"/>
</dbReference>
<accession>A0AAE2D440</accession>
<dbReference type="CDD" id="cd00096">
    <property type="entry name" value="Ig"/>
    <property type="match status" value="2"/>
</dbReference>
<keyword evidence="10" id="KW-1185">Reference proteome</keyword>
<dbReference type="PROSITE" id="PS50853">
    <property type="entry name" value="FN3"/>
    <property type="match status" value="1"/>
</dbReference>
<evidence type="ECO:0000256" key="5">
    <source>
        <dbReference type="SAM" id="Phobius"/>
    </source>
</evidence>
<keyword evidence="1 6" id="KW-0732">Signal</keyword>
<feature type="domain" description="Ig-like" evidence="7">
    <location>
        <begin position="7"/>
        <end position="110"/>
    </location>
</feature>
<reference evidence="9" key="2">
    <citation type="journal article" date="2023" name="Infect Dis Poverty">
        <title>Chromosome-scale genome of the human blood fluke Schistosoma mekongi and its implications for public health.</title>
        <authorList>
            <person name="Zhou M."/>
            <person name="Xu L."/>
            <person name="Xu D."/>
            <person name="Chen W."/>
            <person name="Khan J."/>
            <person name="Hu Y."/>
            <person name="Huang H."/>
            <person name="Wei H."/>
            <person name="Zhang Y."/>
            <person name="Chusongsang P."/>
            <person name="Tanasarnprasert K."/>
            <person name="Hu X."/>
            <person name="Limpanont Y."/>
            <person name="Lv Z."/>
        </authorList>
    </citation>
    <scope>NUCLEOTIDE SEQUENCE</scope>
    <source>
        <strain evidence="9">LV_2022a</strain>
    </source>
</reference>
<feature type="domain" description="Ig-like" evidence="7">
    <location>
        <begin position="210"/>
        <end position="296"/>
    </location>
</feature>
<feature type="signal peptide" evidence="6">
    <location>
        <begin position="1"/>
        <end position="21"/>
    </location>
</feature>
<feature type="chain" id="PRO_5042062688" description="Protein sax-3" evidence="6">
    <location>
        <begin position="22"/>
        <end position="1855"/>
    </location>
</feature>
<dbReference type="GO" id="GO:0070593">
    <property type="term" value="P:dendrite self-avoidance"/>
    <property type="evidence" value="ECO:0007669"/>
    <property type="project" value="TreeGrafter"/>
</dbReference>
<evidence type="ECO:0000256" key="4">
    <source>
        <dbReference type="SAM" id="MobiDB-lite"/>
    </source>
</evidence>
<evidence type="ECO:0000256" key="6">
    <source>
        <dbReference type="SAM" id="SignalP"/>
    </source>
</evidence>
<dbReference type="InterPro" id="IPR036179">
    <property type="entry name" value="Ig-like_dom_sf"/>
</dbReference>
<keyword evidence="2" id="KW-1015">Disulfide bond</keyword>
<evidence type="ECO:0000259" key="7">
    <source>
        <dbReference type="PROSITE" id="PS50835"/>
    </source>
</evidence>
<keyword evidence="3" id="KW-0393">Immunoglobulin domain</keyword>
<dbReference type="PANTHER" id="PTHR10075:SF100">
    <property type="entry name" value="FASCICLIN-2"/>
    <property type="match status" value="1"/>
</dbReference>
<evidence type="ECO:0008006" key="11">
    <source>
        <dbReference type="Google" id="ProtNLM"/>
    </source>
</evidence>
<proteinExistence type="predicted"/>
<dbReference type="InterPro" id="IPR003961">
    <property type="entry name" value="FN3_dom"/>
</dbReference>
<protein>
    <recommendedName>
        <fullName evidence="11">Protein sax-3</fullName>
    </recommendedName>
</protein>
<keyword evidence="5" id="KW-0812">Transmembrane</keyword>
<keyword evidence="5" id="KW-1133">Transmembrane helix</keyword>
<evidence type="ECO:0000259" key="8">
    <source>
        <dbReference type="PROSITE" id="PS50853"/>
    </source>
</evidence>